<dbReference type="InterPro" id="IPR037185">
    <property type="entry name" value="EmrE-like"/>
</dbReference>
<evidence type="ECO:0000313" key="10">
    <source>
        <dbReference type="Proteomes" id="UP001500740"/>
    </source>
</evidence>
<feature type="transmembrane region" description="Helical" evidence="7">
    <location>
        <begin position="118"/>
        <end position="136"/>
    </location>
</feature>
<keyword evidence="10" id="KW-1185">Reference proteome</keyword>
<feature type="transmembrane region" description="Helical" evidence="7">
    <location>
        <begin position="236"/>
        <end position="255"/>
    </location>
</feature>
<evidence type="ECO:0000256" key="5">
    <source>
        <dbReference type="ARBA" id="ARBA00022989"/>
    </source>
</evidence>
<organism evidence="9 10">
    <name type="scientific">Alkalibacillus silvisoli</name>
    <dbReference type="NCBI Taxonomy" id="392823"/>
    <lineage>
        <taxon>Bacteria</taxon>
        <taxon>Bacillati</taxon>
        <taxon>Bacillota</taxon>
        <taxon>Bacilli</taxon>
        <taxon>Bacillales</taxon>
        <taxon>Bacillaceae</taxon>
        <taxon>Alkalibacillus</taxon>
    </lineage>
</organism>
<evidence type="ECO:0000256" key="4">
    <source>
        <dbReference type="ARBA" id="ARBA00022692"/>
    </source>
</evidence>
<feature type="domain" description="EamA" evidence="8">
    <location>
        <begin position="4"/>
        <end position="134"/>
    </location>
</feature>
<evidence type="ECO:0000256" key="7">
    <source>
        <dbReference type="SAM" id="Phobius"/>
    </source>
</evidence>
<keyword evidence="3" id="KW-1003">Cell membrane</keyword>
<comment type="caution">
    <text evidence="9">The sequence shown here is derived from an EMBL/GenBank/DDBJ whole genome shotgun (WGS) entry which is preliminary data.</text>
</comment>
<feature type="transmembrane region" description="Helical" evidence="7">
    <location>
        <begin position="86"/>
        <end position="106"/>
    </location>
</feature>
<keyword evidence="6 7" id="KW-0472">Membrane</keyword>
<dbReference type="EMBL" id="BAAACZ010000003">
    <property type="protein sequence ID" value="GAA0452154.1"/>
    <property type="molecule type" value="Genomic_DNA"/>
</dbReference>
<feature type="domain" description="EamA" evidence="8">
    <location>
        <begin position="145"/>
        <end position="277"/>
    </location>
</feature>
<feature type="transmembrane region" description="Helical" evidence="7">
    <location>
        <begin position="142"/>
        <end position="163"/>
    </location>
</feature>
<comment type="similarity">
    <text evidence="2">Belongs to the EamA transporter family.</text>
</comment>
<dbReference type="Gene3D" id="1.10.3730.20">
    <property type="match status" value="1"/>
</dbReference>
<evidence type="ECO:0000256" key="6">
    <source>
        <dbReference type="ARBA" id="ARBA00023136"/>
    </source>
</evidence>
<sequence length="292" mass="30807">MRYSVLLVLFGAILWGTTGTAQALAPESSPLVVGALRLLIGGGSLILLIVIQNRLSIKGIPKKALLISALAMALYQPFFFSGVDLTGVAIGTVVAICSAPVFAGIMEGFIHKRLPDRVWVVSTVLALIGCVLLFQSGEEVTFDLLGMVFSLLAGLAFAIYTFVSKDLVTNYPPDVVVAVVFSTAAVFLLPILFIYDLSFAFQLSGAISMLHLGLIATAVAYLLFARGLKGVPASMAVTLALAEPVTAFLLGILLLGEPLTVLSGFGLFLLVVGLVLLANKPKILSRIEAKKQ</sequence>
<evidence type="ECO:0000256" key="3">
    <source>
        <dbReference type="ARBA" id="ARBA00022475"/>
    </source>
</evidence>
<proteinExistence type="inferred from homology"/>
<evidence type="ECO:0000256" key="1">
    <source>
        <dbReference type="ARBA" id="ARBA00004651"/>
    </source>
</evidence>
<name>A0ABN0ZLR9_9BACI</name>
<dbReference type="Pfam" id="PF00892">
    <property type="entry name" value="EamA"/>
    <property type="match status" value="2"/>
</dbReference>
<protein>
    <submittedName>
        <fullName evidence="9">Carboxylate/amino acid/amine transporter</fullName>
    </submittedName>
</protein>
<dbReference type="PANTHER" id="PTHR32322:SF18">
    <property type="entry name" value="S-ADENOSYLMETHIONINE_S-ADENOSYLHOMOCYSTEINE TRANSPORTER"/>
    <property type="match status" value="1"/>
</dbReference>
<feature type="transmembrane region" description="Helical" evidence="7">
    <location>
        <begin position="175"/>
        <end position="195"/>
    </location>
</feature>
<evidence type="ECO:0000313" key="9">
    <source>
        <dbReference type="EMBL" id="GAA0452154.1"/>
    </source>
</evidence>
<gene>
    <name evidence="9" type="ORF">GCM10008935_03450</name>
</gene>
<reference evidence="9 10" key="1">
    <citation type="journal article" date="2019" name="Int. J. Syst. Evol. Microbiol.">
        <title>The Global Catalogue of Microorganisms (GCM) 10K type strain sequencing project: providing services to taxonomists for standard genome sequencing and annotation.</title>
        <authorList>
            <consortium name="The Broad Institute Genomics Platform"/>
            <consortium name="The Broad Institute Genome Sequencing Center for Infectious Disease"/>
            <person name="Wu L."/>
            <person name="Ma J."/>
        </authorList>
    </citation>
    <scope>NUCLEOTIDE SEQUENCE [LARGE SCALE GENOMIC DNA]</scope>
    <source>
        <strain evidence="9 10">JCM 14193</strain>
    </source>
</reference>
<keyword evidence="5 7" id="KW-1133">Transmembrane helix</keyword>
<feature type="transmembrane region" description="Helical" evidence="7">
    <location>
        <begin position="63"/>
        <end position="80"/>
    </location>
</feature>
<feature type="transmembrane region" description="Helical" evidence="7">
    <location>
        <begin position="201"/>
        <end position="224"/>
    </location>
</feature>
<evidence type="ECO:0000259" key="8">
    <source>
        <dbReference type="Pfam" id="PF00892"/>
    </source>
</evidence>
<feature type="transmembrane region" description="Helical" evidence="7">
    <location>
        <begin position="261"/>
        <end position="278"/>
    </location>
</feature>
<dbReference type="SUPFAM" id="SSF103481">
    <property type="entry name" value="Multidrug resistance efflux transporter EmrE"/>
    <property type="match status" value="2"/>
</dbReference>
<dbReference type="InterPro" id="IPR000620">
    <property type="entry name" value="EamA_dom"/>
</dbReference>
<keyword evidence="4 7" id="KW-0812">Transmembrane</keyword>
<evidence type="ECO:0000256" key="2">
    <source>
        <dbReference type="ARBA" id="ARBA00007362"/>
    </source>
</evidence>
<comment type="subcellular location">
    <subcellularLocation>
        <location evidence="1">Cell membrane</location>
        <topology evidence="1">Multi-pass membrane protein</topology>
    </subcellularLocation>
</comment>
<dbReference type="PANTHER" id="PTHR32322">
    <property type="entry name" value="INNER MEMBRANE TRANSPORTER"/>
    <property type="match status" value="1"/>
</dbReference>
<feature type="transmembrane region" description="Helical" evidence="7">
    <location>
        <begin position="31"/>
        <end position="51"/>
    </location>
</feature>
<dbReference type="InterPro" id="IPR050638">
    <property type="entry name" value="AA-Vitamin_Transporters"/>
</dbReference>
<dbReference type="RefSeq" id="WP_343781363.1">
    <property type="nucleotide sequence ID" value="NZ_BAAACZ010000003.1"/>
</dbReference>
<accession>A0ABN0ZLR9</accession>
<dbReference type="Proteomes" id="UP001500740">
    <property type="component" value="Unassembled WGS sequence"/>
</dbReference>